<dbReference type="KEGG" id="clup:CLUP02_02449"/>
<dbReference type="Proteomes" id="UP000830671">
    <property type="component" value="Chromosome 2"/>
</dbReference>
<name>A0A9Q8SH25_9PEZI</name>
<evidence type="ECO:0000313" key="1">
    <source>
        <dbReference type="EMBL" id="UQC76983.1"/>
    </source>
</evidence>
<keyword evidence="2" id="KW-1185">Reference proteome</keyword>
<dbReference type="EMBL" id="CP019474">
    <property type="protein sequence ID" value="UQC76983.1"/>
    <property type="molecule type" value="Genomic_DNA"/>
</dbReference>
<organism evidence="1 2">
    <name type="scientific">Colletotrichum lupini</name>
    <dbReference type="NCBI Taxonomy" id="145971"/>
    <lineage>
        <taxon>Eukaryota</taxon>
        <taxon>Fungi</taxon>
        <taxon>Dikarya</taxon>
        <taxon>Ascomycota</taxon>
        <taxon>Pezizomycotina</taxon>
        <taxon>Sordariomycetes</taxon>
        <taxon>Hypocreomycetidae</taxon>
        <taxon>Glomerellales</taxon>
        <taxon>Glomerellaceae</taxon>
        <taxon>Colletotrichum</taxon>
        <taxon>Colletotrichum acutatum species complex</taxon>
    </lineage>
</organism>
<accession>A0A9Q8SH25</accession>
<evidence type="ECO:0000313" key="2">
    <source>
        <dbReference type="Proteomes" id="UP000830671"/>
    </source>
</evidence>
<gene>
    <name evidence="1" type="ORF">CLUP02_02449</name>
</gene>
<reference evidence="1" key="1">
    <citation type="journal article" date="2021" name="Mol. Plant Microbe Interact.">
        <title>Complete Genome Sequence of the Plant-Pathogenic Fungus Colletotrichum lupini.</title>
        <authorList>
            <person name="Baroncelli R."/>
            <person name="Pensec F."/>
            <person name="Da Lio D."/>
            <person name="Boufleur T."/>
            <person name="Vicente I."/>
            <person name="Sarrocco S."/>
            <person name="Picot A."/>
            <person name="Baraldi E."/>
            <person name="Sukno S."/>
            <person name="Thon M."/>
            <person name="Le Floch G."/>
        </authorList>
    </citation>
    <scope>NUCLEOTIDE SEQUENCE</scope>
    <source>
        <strain evidence="1">IMI 504893</strain>
    </source>
</reference>
<dbReference type="AlphaFoldDB" id="A0A9Q8SH25"/>
<dbReference type="RefSeq" id="XP_049138624.1">
    <property type="nucleotide sequence ID" value="XM_049281481.1"/>
</dbReference>
<dbReference type="GeneID" id="73336491"/>
<proteinExistence type="predicted"/>
<protein>
    <submittedName>
        <fullName evidence="1">Uncharacterized protein</fullName>
    </submittedName>
</protein>
<sequence>MNRISQRPRGLSLSTHDFHCKPQWLHRIAGRQSHPLLLFADATSRSMAPGWHLVFRHFNLGYESDWQGRLRRGTVLRRSQPLWSPRVITYQIGLADAGMRSELAPEEPDTVLSRTESGAGRLVPRLFPPDDGHHLGILGILIEMTARTASSHGPLTFSVDLALIRLFDVSLVVEIGMRHGQQHEASCMSPTRKSEIPTTPTIPCLASWKHGASFGEADQIAFGTVHYKPLQTTSANFQTSGRGMSSSKITKEILVLLDWRFRAMETLPTDVLHSTDVKRPHQTVLRGPGAQAQLPYSVRALLSLSNYSRQTSPRTSAGISSSHVASFPSYRILADYVFYDIITRREMEIRSGRLPSSGNTEPSDYDLIWIPVYIRSHSCQLTLSARLPRCFILLPYSVIRPGGTDRTTLEGLEAACYKHITLLDW</sequence>